<name>A0A8S0Q457_OLEEU</name>
<dbReference type="Gramene" id="OE9A062335T1">
    <property type="protein sequence ID" value="OE9A062335C1"/>
    <property type="gene ID" value="OE9A062335"/>
</dbReference>
<reference evidence="2 3" key="1">
    <citation type="submission" date="2019-12" db="EMBL/GenBank/DDBJ databases">
        <authorList>
            <person name="Alioto T."/>
            <person name="Alioto T."/>
            <person name="Gomez Garrido J."/>
        </authorList>
    </citation>
    <scope>NUCLEOTIDE SEQUENCE [LARGE SCALE GENOMIC DNA]</scope>
</reference>
<comment type="caution">
    <text evidence="2">The sequence shown here is derived from an EMBL/GenBank/DDBJ whole genome shotgun (WGS) entry which is preliminary data.</text>
</comment>
<dbReference type="AlphaFoldDB" id="A0A8S0Q457"/>
<evidence type="ECO:0000313" key="2">
    <source>
        <dbReference type="EMBL" id="CAA2960976.1"/>
    </source>
</evidence>
<keyword evidence="1" id="KW-1133">Transmembrane helix</keyword>
<sequence length="105" mass="11979">MVHICSVLEFFFSDFWVALDFRRQGSDSVLCLLCGSVPVCLRFSVRLPQVQDRDFWSFLGQFRSSGFQFVSSHLFVYLVPFLLECFVPGCSWGLLAAGIVCFCML</sequence>
<proteinExistence type="predicted"/>
<organism evidence="2 3">
    <name type="scientific">Olea europaea subsp. europaea</name>
    <dbReference type="NCBI Taxonomy" id="158383"/>
    <lineage>
        <taxon>Eukaryota</taxon>
        <taxon>Viridiplantae</taxon>
        <taxon>Streptophyta</taxon>
        <taxon>Embryophyta</taxon>
        <taxon>Tracheophyta</taxon>
        <taxon>Spermatophyta</taxon>
        <taxon>Magnoliopsida</taxon>
        <taxon>eudicotyledons</taxon>
        <taxon>Gunneridae</taxon>
        <taxon>Pentapetalae</taxon>
        <taxon>asterids</taxon>
        <taxon>lamiids</taxon>
        <taxon>Lamiales</taxon>
        <taxon>Oleaceae</taxon>
        <taxon>Oleeae</taxon>
        <taxon>Olea</taxon>
    </lineage>
</organism>
<keyword evidence="1" id="KW-0472">Membrane</keyword>
<dbReference type="Proteomes" id="UP000594638">
    <property type="component" value="Unassembled WGS sequence"/>
</dbReference>
<keyword evidence="1" id="KW-0812">Transmembrane</keyword>
<accession>A0A8S0Q457</accession>
<evidence type="ECO:0000256" key="1">
    <source>
        <dbReference type="SAM" id="Phobius"/>
    </source>
</evidence>
<gene>
    <name evidence="2" type="ORF">OLEA9_A062335</name>
</gene>
<protein>
    <submittedName>
        <fullName evidence="2">Uncharacterized protein</fullName>
    </submittedName>
</protein>
<evidence type="ECO:0000313" key="3">
    <source>
        <dbReference type="Proteomes" id="UP000594638"/>
    </source>
</evidence>
<feature type="transmembrane region" description="Helical" evidence="1">
    <location>
        <begin position="74"/>
        <end position="103"/>
    </location>
</feature>
<keyword evidence="3" id="KW-1185">Reference proteome</keyword>
<dbReference type="EMBL" id="CACTIH010000478">
    <property type="protein sequence ID" value="CAA2960976.1"/>
    <property type="molecule type" value="Genomic_DNA"/>
</dbReference>